<dbReference type="InterPro" id="IPR027417">
    <property type="entry name" value="P-loop_NTPase"/>
</dbReference>
<comment type="similarity">
    <text evidence="1">Belongs to the small GTPase superfamily. Ras family.</text>
</comment>
<evidence type="ECO:0000313" key="6">
    <source>
        <dbReference type="Proteomes" id="UP000594454"/>
    </source>
</evidence>
<evidence type="ECO:0000313" key="5">
    <source>
        <dbReference type="EMBL" id="CAD7091938.1"/>
    </source>
</evidence>
<protein>
    <recommendedName>
        <fullName evidence="2">small monomeric GTPase</fullName>
        <ecNumber evidence="2">3.6.5.2</ecNumber>
    </recommendedName>
</protein>
<comment type="catalytic activity">
    <reaction evidence="4">
        <text>GTP + H2O = GDP + phosphate + H(+)</text>
        <dbReference type="Rhea" id="RHEA:19669"/>
        <dbReference type="ChEBI" id="CHEBI:15377"/>
        <dbReference type="ChEBI" id="CHEBI:15378"/>
        <dbReference type="ChEBI" id="CHEBI:37565"/>
        <dbReference type="ChEBI" id="CHEBI:43474"/>
        <dbReference type="ChEBI" id="CHEBI:58189"/>
        <dbReference type="EC" id="3.6.5.2"/>
    </reaction>
</comment>
<dbReference type="PANTHER" id="PTHR45704">
    <property type="entry name" value="RAS-LIKE FAMILY MEMBER 11"/>
    <property type="match status" value="1"/>
</dbReference>
<dbReference type="Proteomes" id="UP000594454">
    <property type="component" value="Chromosome 6"/>
</dbReference>
<dbReference type="EMBL" id="LR899014">
    <property type="protein sequence ID" value="CAD7091938.1"/>
    <property type="molecule type" value="Genomic_DNA"/>
</dbReference>
<dbReference type="SUPFAM" id="SSF52540">
    <property type="entry name" value="P-loop containing nucleoside triphosphate hydrolases"/>
    <property type="match status" value="1"/>
</dbReference>
<name>A0A7R8Z1H7_HERIL</name>
<dbReference type="Gene3D" id="3.40.50.300">
    <property type="entry name" value="P-loop containing nucleotide triphosphate hydrolases"/>
    <property type="match status" value="1"/>
</dbReference>
<keyword evidence="6" id="KW-1185">Reference proteome</keyword>
<evidence type="ECO:0000256" key="4">
    <source>
        <dbReference type="ARBA" id="ARBA00048098"/>
    </source>
</evidence>
<proteinExistence type="inferred from homology"/>
<reference evidence="5 6" key="1">
    <citation type="submission" date="2020-11" db="EMBL/GenBank/DDBJ databases">
        <authorList>
            <person name="Wallbank WR R."/>
            <person name="Pardo Diaz C."/>
            <person name="Kozak K."/>
            <person name="Martin S."/>
            <person name="Jiggins C."/>
            <person name="Moest M."/>
            <person name="Warren A I."/>
            <person name="Generalovic N T."/>
            <person name="Byers J.R.P. K."/>
            <person name="Montejo-Kovacevich G."/>
            <person name="Yen C E."/>
        </authorList>
    </citation>
    <scope>NUCLEOTIDE SEQUENCE [LARGE SCALE GENOMIC DNA]</scope>
</reference>
<organism evidence="5 6">
    <name type="scientific">Hermetia illucens</name>
    <name type="common">Black soldier fly</name>
    <dbReference type="NCBI Taxonomy" id="343691"/>
    <lineage>
        <taxon>Eukaryota</taxon>
        <taxon>Metazoa</taxon>
        <taxon>Ecdysozoa</taxon>
        <taxon>Arthropoda</taxon>
        <taxon>Hexapoda</taxon>
        <taxon>Insecta</taxon>
        <taxon>Pterygota</taxon>
        <taxon>Neoptera</taxon>
        <taxon>Endopterygota</taxon>
        <taxon>Diptera</taxon>
        <taxon>Brachycera</taxon>
        <taxon>Stratiomyomorpha</taxon>
        <taxon>Stratiomyidae</taxon>
        <taxon>Hermetiinae</taxon>
        <taxon>Hermetia</taxon>
    </lineage>
</organism>
<sequence>MTHLNRIKVVVLGSSKVGKSAVTVRYLTKRYIGEYSSTSGRYPPSFQTSNTAPKRRLGITKLSDSAQRHCFYQSPLCHHVRTASRTF</sequence>
<gene>
    <name evidence="5" type="ORF">HERILL_LOCUS14334</name>
</gene>
<evidence type="ECO:0000256" key="1">
    <source>
        <dbReference type="ARBA" id="ARBA00008344"/>
    </source>
</evidence>
<dbReference type="Pfam" id="PF00071">
    <property type="entry name" value="Ras"/>
    <property type="match status" value="1"/>
</dbReference>
<accession>A0A7R8Z1H7</accession>
<evidence type="ECO:0000256" key="3">
    <source>
        <dbReference type="ARBA" id="ARBA00022801"/>
    </source>
</evidence>
<dbReference type="AlphaFoldDB" id="A0A7R8Z1H7"/>
<evidence type="ECO:0000256" key="2">
    <source>
        <dbReference type="ARBA" id="ARBA00011984"/>
    </source>
</evidence>
<dbReference type="EC" id="3.6.5.2" evidence="2"/>
<dbReference type="GO" id="GO:0005525">
    <property type="term" value="F:GTP binding"/>
    <property type="evidence" value="ECO:0007669"/>
    <property type="project" value="InterPro"/>
</dbReference>
<dbReference type="InterPro" id="IPR001806">
    <property type="entry name" value="Small_GTPase"/>
</dbReference>
<keyword evidence="3" id="KW-0378">Hydrolase</keyword>
<dbReference type="GO" id="GO:0003925">
    <property type="term" value="F:G protein activity"/>
    <property type="evidence" value="ECO:0007669"/>
    <property type="project" value="UniProtKB-EC"/>
</dbReference>
<dbReference type="InterPro" id="IPR051065">
    <property type="entry name" value="Ras-related_GTPase"/>
</dbReference>